<feature type="transmembrane region" description="Helical" evidence="6">
    <location>
        <begin position="74"/>
        <end position="91"/>
    </location>
</feature>
<dbReference type="InterPro" id="IPR023494">
    <property type="entry name" value="Cyt_c_bgen_Ccs1/CcsB/ResB"/>
</dbReference>
<feature type="transmembrane region" description="Helical" evidence="6">
    <location>
        <begin position="44"/>
        <end position="62"/>
    </location>
</feature>
<name>A0A7S7LV63_9BACT</name>
<evidence type="ECO:0000256" key="3">
    <source>
        <dbReference type="ARBA" id="ARBA00022748"/>
    </source>
</evidence>
<dbReference type="EMBL" id="CP054492">
    <property type="protein sequence ID" value="QOY51865.1"/>
    <property type="molecule type" value="Genomic_DNA"/>
</dbReference>
<evidence type="ECO:0000256" key="4">
    <source>
        <dbReference type="ARBA" id="ARBA00022989"/>
    </source>
</evidence>
<evidence type="ECO:0000313" key="9">
    <source>
        <dbReference type="Proteomes" id="UP000593994"/>
    </source>
</evidence>
<dbReference type="Proteomes" id="UP000593994">
    <property type="component" value="Chromosome"/>
</dbReference>
<dbReference type="RefSeq" id="WP_194369446.1">
    <property type="nucleotide sequence ID" value="NZ_CP054492.1"/>
</dbReference>
<feature type="domain" description="ResB-like" evidence="7">
    <location>
        <begin position="321"/>
        <end position="407"/>
    </location>
</feature>
<protein>
    <submittedName>
        <fullName evidence="8">Cytochrome c biogenesis protein ResB</fullName>
    </submittedName>
</protein>
<dbReference type="GO" id="GO:0016020">
    <property type="term" value="C:membrane"/>
    <property type="evidence" value="ECO:0007669"/>
    <property type="project" value="UniProtKB-SubCell"/>
</dbReference>
<accession>A0A7S7LV63</accession>
<feature type="domain" description="ResB-like" evidence="7">
    <location>
        <begin position="68"/>
        <end position="117"/>
    </location>
</feature>
<dbReference type="GO" id="GO:0017004">
    <property type="term" value="P:cytochrome complex assembly"/>
    <property type="evidence" value="ECO:0007669"/>
    <property type="project" value="UniProtKB-KW"/>
</dbReference>
<keyword evidence="5 6" id="KW-0472">Membrane</keyword>
<dbReference type="InterPro" id="IPR007816">
    <property type="entry name" value="ResB-like_domain"/>
</dbReference>
<dbReference type="PANTHER" id="PTHR31566">
    <property type="entry name" value="CYTOCHROME C BIOGENESIS PROTEIN CCS1, CHLOROPLASTIC"/>
    <property type="match status" value="1"/>
</dbReference>
<gene>
    <name evidence="8" type="ORF">HUE88_12315</name>
</gene>
<reference evidence="8 9" key="1">
    <citation type="submission" date="2020-05" db="EMBL/GenBank/DDBJ databases">
        <title>Sulfurimonas marisnigri, sp. nov., and Sulfurimonas baltica, sp. nov., manganese oxide reducing chemolithoautotrophs of the class Epsilonproteobacteria isolated from the pelagic redoxclines of the Black and Baltic Seas and emended description of the genus Sulfurimonas.</title>
        <authorList>
            <person name="Henkel J.V."/>
            <person name="Laudan C."/>
            <person name="Werner J."/>
            <person name="Neu T."/>
            <person name="Plewe S."/>
            <person name="Sproer C."/>
            <person name="Bunk B."/>
            <person name="Schulz-Vogt H.N."/>
        </authorList>
    </citation>
    <scope>NUCLEOTIDE SEQUENCE [LARGE SCALE GENOMIC DNA]</scope>
    <source>
        <strain evidence="8 9">GD2</strain>
    </source>
</reference>
<evidence type="ECO:0000256" key="6">
    <source>
        <dbReference type="SAM" id="Phobius"/>
    </source>
</evidence>
<evidence type="ECO:0000256" key="1">
    <source>
        <dbReference type="ARBA" id="ARBA00004141"/>
    </source>
</evidence>
<dbReference type="KEGG" id="sbal:HUE88_12315"/>
<feature type="transmembrane region" description="Helical" evidence="6">
    <location>
        <begin position="419"/>
        <end position="439"/>
    </location>
</feature>
<evidence type="ECO:0000313" key="8">
    <source>
        <dbReference type="EMBL" id="QOY51865.1"/>
    </source>
</evidence>
<comment type="subcellular location">
    <subcellularLocation>
        <location evidence="1">Membrane</location>
        <topology evidence="1">Multi-pass membrane protein</topology>
    </subcellularLocation>
</comment>
<evidence type="ECO:0000256" key="5">
    <source>
        <dbReference type="ARBA" id="ARBA00023136"/>
    </source>
</evidence>
<sequence>MYRLFSMKVALVFVAIYALSIATGTFIENTSSHGVAREYVYDTLWFWTLQGILALFLLVAIFRAKMYQFKKLGLFLFHISFLIILVGAFLSKNYGYKEDLYLTKGMSRNVMLSGDYFMSLHVTKDGETKEYFQDGKDGAFDGVFDLDGREFKIKSGYYLDNAKVEVLRQKWNQGIKRGAMAFEIIRDNIKREKYYLEDLGAIQFDDFELLFNMEPKDKTKPYFKIEANEGKSQHFKSNLLIKSNFGEEYNTSSIHDFSQGILYYMTDEIGILASEATTIGSIVAVPQEEKSKNTNTVMLANVEYDDMKIEIVLIQKDKYFSGYKKEIWLDENTKVDIRWGKKITTLPFEVYLHDFEVKRYPGSRNVENYFSDIEIIDGSKNIKAKLSVNEPFTYKGYRFFQTKFENNDSTIFMVNYNPGIFWIYLGYVLLTLGLLLNLFRKVIK</sequence>
<proteinExistence type="predicted"/>
<keyword evidence="3" id="KW-0201">Cytochrome c-type biogenesis</keyword>
<evidence type="ECO:0000256" key="2">
    <source>
        <dbReference type="ARBA" id="ARBA00022692"/>
    </source>
</evidence>
<dbReference type="AlphaFoldDB" id="A0A7S7LV63"/>
<dbReference type="PANTHER" id="PTHR31566:SF0">
    <property type="entry name" value="CYTOCHROME C BIOGENESIS PROTEIN CCS1, CHLOROPLASTIC"/>
    <property type="match status" value="1"/>
</dbReference>
<keyword evidence="4 6" id="KW-1133">Transmembrane helix</keyword>
<organism evidence="8 9">
    <name type="scientific">Candidatus Sulfurimonas baltica</name>
    <dbReference type="NCBI Taxonomy" id="2740404"/>
    <lineage>
        <taxon>Bacteria</taxon>
        <taxon>Pseudomonadati</taxon>
        <taxon>Campylobacterota</taxon>
        <taxon>Epsilonproteobacteria</taxon>
        <taxon>Campylobacterales</taxon>
        <taxon>Sulfurimonadaceae</taxon>
        <taxon>Sulfurimonas</taxon>
    </lineage>
</organism>
<dbReference type="Pfam" id="PF05140">
    <property type="entry name" value="ResB"/>
    <property type="match status" value="2"/>
</dbReference>
<evidence type="ECO:0000259" key="7">
    <source>
        <dbReference type="Pfam" id="PF05140"/>
    </source>
</evidence>
<keyword evidence="2 6" id="KW-0812">Transmembrane</keyword>
<keyword evidence="9" id="KW-1185">Reference proteome</keyword>